<dbReference type="EMBL" id="JAGWCR010000006">
    <property type="protein sequence ID" value="MBS3649674.1"/>
    <property type="molecule type" value="Genomic_DNA"/>
</dbReference>
<dbReference type="AlphaFoldDB" id="A0A942DX48"/>
<protein>
    <submittedName>
        <fullName evidence="1">Uncharacterized protein</fullName>
    </submittedName>
</protein>
<evidence type="ECO:0000313" key="1">
    <source>
        <dbReference type="EMBL" id="MBS3649674.1"/>
    </source>
</evidence>
<name>A0A942DX48_9HYPH</name>
<comment type="caution">
    <text evidence="1">The sequence shown here is derived from an EMBL/GenBank/DDBJ whole genome shotgun (WGS) entry which is preliminary data.</text>
</comment>
<accession>A0A942DX48</accession>
<evidence type="ECO:0000313" key="2">
    <source>
        <dbReference type="Proteomes" id="UP000680348"/>
    </source>
</evidence>
<dbReference type="Proteomes" id="UP000680348">
    <property type="component" value="Unassembled WGS sequence"/>
</dbReference>
<gene>
    <name evidence="1" type="ORF">KEU06_13760</name>
</gene>
<sequence length="178" mass="18584">MTTTLEAVDALCAFLGFAKPRTRAVARALTDAGVLPAGGPGRSPEIKPEHLVSLLIGVAVDAPLRAVADAVRNYRELAPGGANLDGAPESIIRTAGEAIDVQAHLALGGDADLFRRDKLEIVSSWQEIALHDASAGKIVRFVPVGADASRWQASGHRRSTIINGAAFNDAVRSLFGGK</sequence>
<organism evidence="1 2">
    <name type="scientific">Pseudaminobacter soli</name>
    <name type="common">ex Zhang et al. 2022</name>
    <dbReference type="NCBI Taxonomy" id="2831468"/>
    <lineage>
        <taxon>Bacteria</taxon>
        <taxon>Pseudomonadati</taxon>
        <taxon>Pseudomonadota</taxon>
        <taxon>Alphaproteobacteria</taxon>
        <taxon>Hyphomicrobiales</taxon>
        <taxon>Phyllobacteriaceae</taxon>
        <taxon>Pseudaminobacter</taxon>
    </lineage>
</organism>
<keyword evidence="2" id="KW-1185">Reference proteome</keyword>
<proteinExistence type="predicted"/>
<dbReference type="RefSeq" id="WP_188255217.1">
    <property type="nucleotide sequence ID" value="NZ_JABVCF010000006.1"/>
</dbReference>
<reference evidence="1" key="1">
    <citation type="submission" date="2021-04" db="EMBL/GenBank/DDBJ databases">
        <title>Pseudaminobacter soli sp. nov., isolated from paddy soil contaminated by heavy metals.</title>
        <authorList>
            <person name="Zhang K."/>
        </authorList>
    </citation>
    <scope>NUCLEOTIDE SEQUENCE</scope>
    <source>
        <strain evidence="1">19-2017</strain>
    </source>
</reference>